<dbReference type="EMBL" id="SIDB01000001">
    <property type="protein sequence ID" value="KAI3438693.1"/>
    <property type="molecule type" value="Genomic_DNA"/>
</dbReference>
<dbReference type="OrthoDB" id="530906at2759"/>
<feature type="compositionally biased region" description="Low complexity" evidence="1">
    <location>
        <begin position="231"/>
        <end position="287"/>
    </location>
</feature>
<sequence>MSLRSFPVDSVEEDAEQTDVEEDVEAEIHRDEDVSIRVTQSPGFLCHIEATAAFRMPAEVLYRQVITHPDNAAIFRHMDRCSYRKVLSDDGQGRRRVRVAHEASWRFLLFHGTFTTKLDVEEDDRALTMDFTLDPSGGGVMKRFHGRWTIRPHPKDPEHSSLSTLDQDVALNVSLPPPLDRILKRISCRQVRNIFEDVKKEADKVSRGKPTLCPWEQARHKQIGVAEEEQAAGGQDGELLSAPAAGQHSASAAAPSRPAENGAAAAGAGAGQGHADAAAAASKALAGLDLKQST</sequence>
<evidence type="ECO:0000313" key="3">
    <source>
        <dbReference type="Proteomes" id="UP001055712"/>
    </source>
</evidence>
<dbReference type="PANTHER" id="PTHR31385">
    <property type="entry name" value="PUTATIVE (DUF220)-RELATED"/>
    <property type="match status" value="1"/>
</dbReference>
<feature type="region of interest" description="Disordered" evidence="1">
    <location>
        <begin position="1"/>
        <end position="22"/>
    </location>
</feature>
<evidence type="ECO:0008006" key="4">
    <source>
        <dbReference type="Google" id="ProtNLM"/>
    </source>
</evidence>
<evidence type="ECO:0000256" key="1">
    <source>
        <dbReference type="SAM" id="MobiDB-lite"/>
    </source>
</evidence>
<accession>A0A9D4TZP6</accession>
<proteinExistence type="predicted"/>
<dbReference type="Proteomes" id="UP001055712">
    <property type="component" value="Unassembled WGS sequence"/>
</dbReference>
<organism evidence="2 3">
    <name type="scientific">Chlorella vulgaris</name>
    <name type="common">Green alga</name>
    <dbReference type="NCBI Taxonomy" id="3077"/>
    <lineage>
        <taxon>Eukaryota</taxon>
        <taxon>Viridiplantae</taxon>
        <taxon>Chlorophyta</taxon>
        <taxon>core chlorophytes</taxon>
        <taxon>Trebouxiophyceae</taxon>
        <taxon>Chlorellales</taxon>
        <taxon>Chlorellaceae</taxon>
        <taxon>Chlorella clade</taxon>
        <taxon>Chlorella</taxon>
    </lineage>
</organism>
<dbReference type="Gene3D" id="3.30.530.20">
    <property type="match status" value="1"/>
</dbReference>
<keyword evidence="3" id="KW-1185">Reference proteome</keyword>
<feature type="compositionally biased region" description="Acidic residues" evidence="1">
    <location>
        <begin position="10"/>
        <end position="22"/>
    </location>
</feature>
<comment type="caution">
    <text evidence="2">The sequence shown here is derived from an EMBL/GenBank/DDBJ whole genome shotgun (WGS) entry which is preliminary data.</text>
</comment>
<name>A0A9D4TZP6_CHLVU</name>
<dbReference type="SUPFAM" id="SSF55961">
    <property type="entry name" value="Bet v1-like"/>
    <property type="match status" value="1"/>
</dbReference>
<evidence type="ECO:0000313" key="2">
    <source>
        <dbReference type="EMBL" id="KAI3438693.1"/>
    </source>
</evidence>
<dbReference type="InterPro" id="IPR023393">
    <property type="entry name" value="START-like_dom_sf"/>
</dbReference>
<reference evidence="2" key="2">
    <citation type="submission" date="2020-11" db="EMBL/GenBank/DDBJ databases">
        <authorList>
            <person name="Cecchin M."/>
            <person name="Marcolungo L."/>
            <person name="Rossato M."/>
            <person name="Girolomoni L."/>
            <person name="Cosentino E."/>
            <person name="Cuine S."/>
            <person name="Li-Beisson Y."/>
            <person name="Delledonne M."/>
            <person name="Ballottari M."/>
        </authorList>
    </citation>
    <scope>NUCLEOTIDE SEQUENCE</scope>
    <source>
        <strain evidence="2">211/11P</strain>
        <tissue evidence="2">Whole cell</tissue>
    </source>
</reference>
<dbReference type="PANTHER" id="PTHR31385:SF1">
    <property type="entry name" value="PUTATIVE (DUF220)-RELATED"/>
    <property type="match status" value="1"/>
</dbReference>
<protein>
    <recommendedName>
        <fullName evidence="4">Coenzyme Q-binding protein COQ10 START domain-containing protein</fullName>
    </recommendedName>
</protein>
<reference evidence="2" key="1">
    <citation type="journal article" date="2019" name="Plant J.">
        <title>Chlorella vulgaris genome assembly and annotation reveals the molecular basis for metabolic acclimation to high light conditions.</title>
        <authorList>
            <person name="Cecchin M."/>
            <person name="Marcolungo L."/>
            <person name="Rossato M."/>
            <person name="Girolomoni L."/>
            <person name="Cosentino E."/>
            <person name="Cuine S."/>
            <person name="Li-Beisson Y."/>
            <person name="Delledonne M."/>
            <person name="Ballottari M."/>
        </authorList>
    </citation>
    <scope>NUCLEOTIDE SEQUENCE</scope>
    <source>
        <strain evidence="2">211/11P</strain>
    </source>
</reference>
<dbReference type="AlphaFoldDB" id="A0A9D4TZP6"/>
<feature type="region of interest" description="Disordered" evidence="1">
    <location>
        <begin position="226"/>
        <end position="294"/>
    </location>
</feature>
<gene>
    <name evidence="2" type="ORF">D9Q98_001113</name>
</gene>